<keyword evidence="5 10" id="KW-1133">Transmembrane helix</keyword>
<evidence type="ECO:0000256" key="5">
    <source>
        <dbReference type="ARBA" id="ARBA00022989"/>
    </source>
</evidence>
<evidence type="ECO:0000256" key="6">
    <source>
        <dbReference type="ARBA" id="ARBA00023053"/>
    </source>
</evidence>
<dbReference type="Pfam" id="PF00999">
    <property type="entry name" value="Na_H_Exchanger"/>
    <property type="match status" value="1"/>
</dbReference>
<evidence type="ECO:0000256" key="8">
    <source>
        <dbReference type="ARBA" id="ARBA00023136"/>
    </source>
</evidence>
<evidence type="ECO:0000256" key="3">
    <source>
        <dbReference type="ARBA" id="ARBA00022449"/>
    </source>
</evidence>
<dbReference type="AlphaFoldDB" id="A0A088E4J1"/>
<dbReference type="RefSeq" id="WP_012021032.1">
    <property type="nucleotide sequence ID" value="NZ_AP019770.1"/>
</dbReference>
<dbReference type="PANTHER" id="PTHR43562">
    <property type="entry name" value="NAPA-TYPE SODIUM/HYDROGEN ANTIPORTER"/>
    <property type="match status" value="1"/>
</dbReference>
<dbReference type="Gene3D" id="1.20.1530.20">
    <property type="match status" value="1"/>
</dbReference>
<sequence>MDITLVLLEISILIFFAELMRTSLRKFVPSIVGEIIAGMVLSPFAVGGLLDHILNLDLFSLNQYLLFLSEFSMILLIFSSGLEHGVSAIRSAGTFGFLGATAGALFPALVGILVFQGIGFDTSLILGTAIGATSLASAGSIISELRLKGKGVDLLMSMASSDDVVDLILLSVVLGTLAGATSVKSIATLVIYYIVAWIVIFVVAVRVIPMIANRLDEVYIEEFSMLVIFGLTAIMTALNFSPVISAFIAGVAMAESVKKERVRQIIDVLLAVFGSAFFVVVGLQVNLSGLTNFWLMAVELTVIAVIFKILGVLPFAYLGLRKWRSALAVSLAMVPRGETGLVVGSIGLSYNALNQNEFGALVFMAILTTVIGASFFKGMAHWLREE</sequence>
<dbReference type="InterPro" id="IPR038770">
    <property type="entry name" value="Na+/solute_symporter_sf"/>
</dbReference>
<gene>
    <name evidence="12" type="ORF">HA72_1081</name>
</gene>
<dbReference type="OrthoDB" id="12029at2157"/>
<dbReference type="GO" id="GO:0006814">
    <property type="term" value="P:sodium ion transport"/>
    <property type="evidence" value="ECO:0007669"/>
    <property type="project" value="UniProtKB-KW"/>
</dbReference>
<comment type="subcellular location">
    <subcellularLocation>
        <location evidence="1">Membrane</location>
        <topology evidence="1">Multi-pass membrane protein</topology>
    </subcellularLocation>
</comment>
<keyword evidence="6" id="KW-0915">Sodium</keyword>
<evidence type="ECO:0000313" key="12">
    <source>
        <dbReference type="EMBL" id="AIM27231.1"/>
    </source>
</evidence>
<feature type="transmembrane region" description="Helical" evidence="10">
    <location>
        <begin position="327"/>
        <end position="352"/>
    </location>
</feature>
<keyword evidence="3" id="KW-0050">Antiport</keyword>
<evidence type="ECO:0000256" key="4">
    <source>
        <dbReference type="ARBA" id="ARBA00022692"/>
    </source>
</evidence>
<feature type="domain" description="Cation/H+ exchanger transmembrane" evidence="11">
    <location>
        <begin position="13"/>
        <end position="375"/>
    </location>
</feature>
<reference evidence="12 13" key="1">
    <citation type="journal article" date="2014" name="J. Bacteriol.">
        <title>Role of an Archaeal PitA Transporter in the Copper and Arsenic Resistance of Metallosphaera sedula, an Extreme Thermoacidophile.</title>
        <authorList>
            <person name="McCarthy S."/>
            <person name="Ai C."/>
            <person name="Wheaton G."/>
            <person name="Tevatia R."/>
            <person name="Eckrich V."/>
            <person name="Kelly R."/>
            <person name="Blum P."/>
        </authorList>
    </citation>
    <scope>NUCLEOTIDE SEQUENCE [LARGE SCALE GENOMIC DNA]</scope>
    <source>
        <strain evidence="12 13">CuR1</strain>
    </source>
</reference>
<evidence type="ECO:0000313" key="13">
    <source>
        <dbReference type="Proteomes" id="UP000029084"/>
    </source>
</evidence>
<evidence type="ECO:0000256" key="9">
    <source>
        <dbReference type="ARBA" id="ARBA00023201"/>
    </source>
</evidence>
<protein>
    <submittedName>
        <fullName evidence="12">Transporter, CPA2 family</fullName>
    </submittedName>
</protein>
<keyword evidence="9" id="KW-0739">Sodium transport</keyword>
<evidence type="ECO:0000256" key="2">
    <source>
        <dbReference type="ARBA" id="ARBA00022448"/>
    </source>
</evidence>
<evidence type="ECO:0000259" key="11">
    <source>
        <dbReference type="Pfam" id="PF00999"/>
    </source>
</evidence>
<dbReference type="GO" id="GO:0016020">
    <property type="term" value="C:membrane"/>
    <property type="evidence" value="ECO:0007669"/>
    <property type="project" value="UniProtKB-SubCell"/>
</dbReference>
<name>A0A088E4J1_9CREN</name>
<evidence type="ECO:0000256" key="1">
    <source>
        <dbReference type="ARBA" id="ARBA00004141"/>
    </source>
</evidence>
<feature type="transmembrane region" description="Helical" evidence="10">
    <location>
        <begin position="265"/>
        <end position="287"/>
    </location>
</feature>
<keyword evidence="8 10" id="KW-0472">Membrane</keyword>
<dbReference type="OMA" id="TTFSHEG"/>
<dbReference type="GO" id="GO:1902600">
    <property type="term" value="P:proton transmembrane transport"/>
    <property type="evidence" value="ECO:0007669"/>
    <property type="project" value="InterPro"/>
</dbReference>
<keyword evidence="4 10" id="KW-0812">Transmembrane</keyword>
<dbReference type="InterPro" id="IPR006153">
    <property type="entry name" value="Cation/H_exchanger_TM"/>
</dbReference>
<evidence type="ECO:0000256" key="7">
    <source>
        <dbReference type="ARBA" id="ARBA00023065"/>
    </source>
</evidence>
<accession>A0A088E4J1</accession>
<keyword evidence="2" id="KW-0813">Transport</keyword>
<dbReference type="GO" id="GO:0015297">
    <property type="term" value="F:antiporter activity"/>
    <property type="evidence" value="ECO:0007669"/>
    <property type="project" value="UniProtKB-KW"/>
</dbReference>
<organism evidence="12 13">
    <name type="scientific">Metallosphaera sedula</name>
    <dbReference type="NCBI Taxonomy" id="43687"/>
    <lineage>
        <taxon>Archaea</taxon>
        <taxon>Thermoproteota</taxon>
        <taxon>Thermoprotei</taxon>
        <taxon>Sulfolobales</taxon>
        <taxon>Sulfolobaceae</taxon>
        <taxon>Metallosphaera</taxon>
    </lineage>
</organism>
<feature type="transmembrane region" description="Helical" evidence="10">
    <location>
        <begin position="293"/>
        <end position="320"/>
    </location>
</feature>
<feature type="transmembrane region" description="Helical" evidence="10">
    <location>
        <begin position="190"/>
        <end position="211"/>
    </location>
</feature>
<evidence type="ECO:0000256" key="10">
    <source>
        <dbReference type="SAM" id="Phobius"/>
    </source>
</evidence>
<proteinExistence type="predicted"/>
<dbReference type="EMBL" id="CP008822">
    <property type="protein sequence ID" value="AIM27231.1"/>
    <property type="molecule type" value="Genomic_DNA"/>
</dbReference>
<dbReference type="Proteomes" id="UP000029084">
    <property type="component" value="Chromosome"/>
</dbReference>
<dbReference type="PANTHER" id="PTHR43562:SF3">
    <property type="entry name" value="SODIUM ION_PROTON EXCHANGER (EUROFUNG)"/>
    <property type="match status" value="1"/>
</dbReference>
<feature type="transmembrane region" description="Helical" evidence="10">
    <location>
        <begin position="31"/>
        <end position="50"/>
    </location>
</feature>
<dbReference type="GeneID" id="91755552"/>
<feature type="transmembrane region" description="Helical" evidence="10">
    <location>
        <begin position="223"/>
        <end position="253"/>
    </location>
</feature>
<keyword evidence="7" id="KW-0406">Ion transport</keyword>
<feature type="transmembrane region" description="Helical" evidence="10">
    <location>
        <begin position="358"/>
        <end position="376"/>
    </location>
</feature>
<feature type="transmembrane region" description="Helical" evidence="10">
    <location>
        <begin position="94"/>
        <end position="118"/>
    </location>
</feature>
<feature type="transmembrane region" description="Helical" evidence="10">
    <location>
        <begin position="62"/>
        <end position="82"/>
    </location>
</feature>